<evidence type="ECO:0000256" key="12">
    <source>
        <dbReference type="ARBA" id="ARBA00023288"/>
    </source>
</evidence>
<comment type="subunit">
    <text evidence="3">Monomer.</text>
</comment>
<comment type="similarity">
    <text evidence="2">Belongs to the LolB family.</text>
</comment>
<feature type="compositionally biased region" description="Low complexity" evidence="13">
    <location>
        <begin position="26"/>
        <end position="36"/>
    </location>
</feature>
<keyword evidence="9" id="KW-0564">Palmitate</keyword>
<evidence type="ECO:0000256" key="1">
    <source>
        <dbReference type="ARBA" id="ARBA00004459"/>
    </source>
</evidence>
<evidence type="ECO:0000256" key="8">
    <source>
        <dbReference type="ARBA" id="ARBA00023136"/>
    </source>
</evidence>
<dbReference type="InterPro" id="IPR004565">
    <property type="entry name" value="OM_lipoprot_LolB"/>
</dbReference>
<evidence type="ECO:0000313" key="15">
    <source>
        <dbReference type="Proteomes" id="UP000243900"/>
    </source>
</evidence>
<accession>A0A2P6ATT0</accession>
<keyword evidence="8" id="KW-0472">Membrane</keyword>
<keyword evidence="7" id="KW-0653">Protein transport</keyword>
<protein>
    <recommendedName>
        <fullName evidence="4">Outer-membrane lipoprotein LolB</fullName>
    </recommendedName>
</protein>
<dbReference type="AlphaFoldDB" id="A0A2P6ATT0"/>
<evidence type="ECO:0000256" key="10">
    <source>
        <dbReference type="ARBA" id="ARBA00023186"/>
    </source>
</evidence>
<evidence type="ECO:0000256" key="2">
    <source>
        <dbReference type="ARBA" id="ARBA00009696"/>
    </source>
</evidence>
<organism evidence="14 15">
    <name type="scientific">Amnimonas aquatica</name>
    <dbReference type="NCBI Taxonomy" id="2094561"/>
    <lineage>
        <taxon>Bacteria</taxon>
        <taxon>Pseudomonadati</taxon>
        <taxon>Pseudomonadota</taxon>
        <taxon>Gammaproteobacteria</taxon>
        <taxon>Moraxellales</taxon>
        <taxon>Moraxellaceae</taxon>
        <taxon>Amnimonas</taxon>
    </lineage>
</organism>
<dbReference type="CDD" id="cd16326">
    <property type="entry name" value="LolB"/>
    <property type="match status" value="1"/>
</dbReference>
<feature type="compositionally biased region" description="Low complexity" evidence="13">
    <location>
        <begin position="240"/>
        <end position="264"/>
    </location>
</feature>
<feature type="region of interest" description="Disordered" evidence="13">
    <location>
        <begin position="234"/>
        <end position="264"/>
    </location>
</feature>
<dbReference type="GO" id="GO:0009279">
    <property type="term" value="C:cell outer membrane"/>
    <property type="evidence" value="ECO:0007669"/>
    <property type="project" value="UniProtKB-SubCell"/>
</dbReference>
<dbReference type="GO" id="GO:0015031">
    <property type="term" value="P:protein transport"/>
    <property type="evidence" value="ECO:0007669"/>
    <property type="project" value="UniProtKB-KW"/>
</dbReference>
<proteinExistence type="inferred from homology"/>
<dbReference type="SUPFAM" id="SSF89392">
    <property type="entry name" value="Prokaryotic lipoproteins and lipoprotein localization factors"/>
    <property type="match status" value="1"/>
</dbReference>
<evidence type="ECO:0000313" key="14">
    <source>
        <dbReference type="EMBL" id="PQA48239.1"/>
    </source>
</evidence>
<evidence type="ECO:0000256" key="9">
    <source>
        <dbReference type="ARBA" id="ARBA00023139"/>
    </source>
</evidence>
<keyword evidence="6" id="KW-0732">Signal</keyword>
<evidence type="ECO:0000256" key="11">
    <source>
        <dbReference type="ARBA" id="ARBA00023237"/>
    </source>
</evidence>
<evidence type="ECO:0000256" key="13">
    <source>
        <dbReference type="SAM" id="MobiDB-lite"/>
    </source>
</evidence>
<keyword evidence="12 14" id="KW-0449">Lipoprotein</keyword>
<feature type="compositionally biased region" description="Low complexity" evidence="13">
    <location>
        <begin position="1"/>
        <end position="12"/>
    </location>
</feature>
<evidence type="ECO:0000256" key="6">
    <source>
        <dbReference type="ARBA" id="ARBA00022729"/>
    </source>
</evidence>
<name>A0A2P6ATT0_9GAMM</name>
<comment type="subcellular location">
    <subcellularLocation>
        <location evidence="1">Cell outer membrane</location>
        <topology evidence="1">Lipid-anchor</topology>
    </subcellularLocation>
</comment>
<reference evidence="15" key="1">
    <citation type="submission" date="2018-02" db="EMBL/GenBank/DDBJ databases">
        <title>Genome sequencing of Solimonas sp. HR-BB.</title>
        <authorList>
            <person name="Lee Y."/>
            <person name="Jeon C.O."/>
        </authorList>
    </citation>
    <scope>NUCLEOTIDE SEQUENCE [LARGE SCALE GENOMIC DNA]</scope>
    <source>
        <strain evidence="15">HR-E</strain>
    </source>
</reference>
<dbReference type="EMBL" id="PTQZ01000050">
    <property type="protein sequence ID" value="PQA48239.1"/>
    <property type="molecule type" value="Genomic_DNA"/>
</dbReference>
<keyword evidence="10" id="KW-0143">Chaperone</keyword>
<gene>
    <name evidence="14" type="primary">lolB</name>
    <name evidence="14" type="ORF">C5O18_03530</name>
</gene>
<dbReference type="Proteomes" id="UP000243900">
    <property type="component" value="Unassembled WGS sequence"/>
</dbReference>
<keyword evidence="15" id="KW-1185">Reference proteome</keyword>
<dbReference type="NCBIfam" id="TIGR00548">
    <property type="entry name" value="lolB"/>
    <property type="match status" value="1"/>
</dbReference>
<evidence type="ECO:0000256" key="7">
    <source>
        <dbReference type="ARBA" id="ARBA00022927"/>
    </source>
</evidence>
<comment type="caution">
    <text evidence="14">The sequence shown here is derived from an EMBL/GenBank/DDBJ whole genome shotgun (WGS) entry which is preliminary data.</text>
</comment>
<evidence type="ECO:0000256" key="5">
    <source>
        <dbReference type="ARBA" id="ARBA00022448"/>
    </source>
</evidence>
<evidence type="ECO:0000256" key="3">
    <source>
        <dbReference type="ARBA" id="ARBA00011245"/>
    </source>
</evidence>
<feature type="region of interest" description="Disordered" evidence="13">
    <location>
        <begin position="1"/>
        <end position="36"/>
    </location>
</feature>
<dbReference type="InterPro" id="IPR029046">
    <property type="entry name" value="LolA/LolB/LppX"/>
</dbReference>
<dbReference type="Gene3D" id="2.50.20.10">
    <property type="entry name" value="Lipoprotein localisation LolA/LolB/LppX"/>
    <property type="match status" value="1"/>
</dbReference>
<evidence type="ECO:0000256" key="4">
    <source>
        <dbReference type="ARBA" id="ARBA00016202"/>
    </source>
</evidence>
<dbReference type="Pfam" id="PF03550">
    <property type="entry name" value="LolB"/>
    <property type="match status" value="1"/>
</dbReference>
<keyword evidence="5" id="KW-0813">Transport</keyword>
<sequence>MHAMTAPLSTAPAAPPHAAPPVSGQAASGTPAPASPGRARPVLMALALLAPLLLGGCSLLAPAPATAPPAAGVPDARQLDAWRMEGKAGVRFLGQTVSATYSWQRLGDGYDAEAAGPLNQGRTTLSSRDGWLVLENAWLGRRESASAELLAKALTGIPIPLDSLNAWLTGWPAEADTAITPLAEPDGLREFSERGWTTRVMGEQVLSGYRVPTRLVMTQANNRIVLTVAGWQPGSPPTVDSAVDQAGAAPADAASTPSAASPAP</sequence>
<keyword evidence="11" id="KW-0998">Cell outer membrane</keyword>